<dbReference type="SUPFAM" id="SSF51445">
    <property type="entry name" value="(Trans)glycosidases"/>
    <property type="match status" value="1"/>
</dbReference>
<dbReference type="InterPro" id="IPR033403">
    <property type="entry name" value="DUF5110"/>
</dbReference>
<dbReference type="PANTHER" id="PTHR22762">
    <property type="entry name" value="ALPHA-GLUCOSIDASE"/>
    <property type="match status" value="1"/>
</dbReference>
<dbReference type="Pfam" id="PF21365">
    <property type="entry name" value="Glyco_hydro_31_3rd"/>
    <property type="match status" value="1"/>
</dbReference>
<evidence type="ECO:0000256" key="1">
    <source>
        <dbReference type="ARBA" id="ARBA00007806"/>
    </source>
</evidence>
<dbReference type="GO" id="GO:0090599">
    <property type="term" value="F:alpha-glucosidase activity"/>
    <property type="evidence" value="ECO:0007669"/>
    <property type="project" value="TreeGrafter"/>
</dbReference>
<dbReference type="EMBL" id="FNGP01000001">
    <property type="protein sequence ID" value="SDL09816.1"/>
    <property type="molecule type" value="Genomic_DNA"/>
</dbReference>
<organism evidence="6 7">
    <name type="scientific">Tessaracoccus oleiagri</name>
    <dbReference type="NCBI Taxonomy" id="686624"/>
    <lineage>
        <taxon>Bacteria</taxon>
        <taxon>Bacillati</taxon>
        <taxon>Actinomycetota</taxon>
        <taxon>Actinomycetes</taxon>
        <taxon>Propionibacteriales</taxon>
        <taxon>Propionibacteriaceae</taxon>
        <taxon>Tessaracoccus</taxon>
    </lineage>
</organism>
<dbReference type="InterPro" id="IPR017853">
    <property type="entry name" value="GH"/>
</dbReference>
<evidence type="ECO:0000259" key="4">
    <source>
        <dbReference type="Pfam" id="PF17137"/>
    </source>
</evidence>
<keyword evidence="2" id="KW-0326">Glycosidase</keyword>
<dbReference type="PANTHER" id="PTHR22762:SF89">
    <property type="entry name" value="ALPHA-XYLOSIDASE"/>
    <property type="match status" value="1"/>
</dbReference>
<dbReference type="Gene3D" id="2.60.40.1180">
    <property type="entry name" value="Golgi alpha-mannosidase II"/>
    <property type="match status" value="2"/>
</dbReference>
<dbReference type="GO" id="GO:0006491">
    <property type="term" value="P:N-glycan processing"/>
    <property type="evidence" value="ECO:0007669"/>
    <property type="project" value="TreeGrafter"/>
</dbReference>
<comment type="similarity">
    <text evidence="1 2">Belongs to the glycosyl hydrolase 31 family.</text>
</comment>
<proteinExistence type="inferred from homology"/>
<dbReference type="SUPFAM" id="SSF51011">
    <property type="entry name" value="Glycosyl hydrolase domain"/>
    <property type="match status" value="1"/>
</dbReference>
<evidence type="ECO:0000256" key="2">
    <source>
        <dbReference type="RuleBase" id="RU361185"/>
    </source>
</evidence>
<reference evidence="6 7" key="1">
    <citation type="submission" date="2016-10" db="EMBL/GenBank/DDBJ databases">
        <authorList>
            <person name="de Groot N.N."/>
        </authorList>
    </citation>
    <scope>NUCLEOTIDE SEQUENCE [LARGE SCALE GENOMIC DNA]</scope>
    <source>
        <strain evidence="6 7">CGMCC 1.9159</strain>
    </source>
</reference>
<dbReference type="InterPro" id="IPR000322">
    <property type="entry name" value="Glyco_hydro_31_TIM"/>
</dbReference>
<gene>
    <name evidence="6" type="ORF">SAMN04488242_0179</name>
</gene>
<sequence>MSVPQQGDEQVIEGDLWRITVLGPKLVRFEWDPGSTRVDEPTQVVVQRPLAPTDVRVTRRGEGVQVITDAFQLDYDGGTPSATGLTVKSRGSYHGVWRHGMPIENPFHRLSAYRTNLGGTSRTLDTVDGATEVDDGVASLLGIAVLDDSRSFVVGDGGFRAPHPGRVDVYVFVHGLDHAGAVADLLRLTGSTPLVPRYALGNWWSRFHRYSADDYLQLMDRFQESDLPFSVAVIDMDWHVTDVDPRHGTGWTGYTWNRDLFPDPEAFLEALHRRGMAVTLNVHPADGIRAFEEPYERVCALMGRDPAEGLPVDFDLTDPDFVRAYFEGVHHPLEDMGVDFWWLDWQQGTTSRIGIDPLWLLNHLHVRDMAERGKRPLILSRYCGPGSHRFPVGFSGDTIASWASLAFQPWFTATAANIGYGVWSHDIGGHLFGERDEELALRWLQFGVLSPINRLHSSNDPFMAKEPWSYSPSVAAVMGAFLRWRHALVPYLYTEWSTGTPIVRPMYHSHPESEHAYDVDNQYWLGSALLVAPITAPADPETGTGSVQVWLPEGTWADLLTGVRYDGNRMVTMHRDLTSVPVLAKEGSIVPHAVAGTRATDLPEEFELWIVLGADGEYTLVEDDGGLYPRTATTRIRWEDATGTLTVAAAEGDPSVLPGVRTWRVRFIGGRVDAVGDRDASGSVTVGVGSAAVGEELRWHADAPPRAGGNEATRRITEILTRARTAGAHKTTVARILAEEPDPFRAVEALRETPVRGAVIGETTRLPESLVGPIRELLAAGHP</sequence>
<feature type="domain" description="Glycoside hydrolase family 31 TIM barrel" evidence="3">
    <location>
        <begin position="192"/>
        <end position="494"/>
    </location>
</feature>
<dbReference type="InterPro" id="IPR013780">
    <property type="entry name" value="Glyco_hydro_b"/>
</dbReference>
<dbReference type="RefSeq" id="WP_093248039.1">
    <property type="nucleotide sequence ID" value="NZ_FNGP01000001.1"/>
</dbReference>
<feature type="domain" description="Glycosyl hydrolase family 31 C-terminal" evidence="5">
    <location>
        <begin position="499"/>
        <end position="590"/>
    </location>
</feature>
<dbReference type="Gene3D" id="3.20.20.80">
    <property type="entry name" value="Glycosidases"/>
    <property type="match status" value="1"/>
</dbReference>
<keyword evidence="2 6" id="KW-0378">Hydrolase</keyword>
<dbReference type="Pfam" id="PF17137">
    <property type="entry name" value="DUF5110"/>
    <property type="match status" value="1"/>
</dbReference>
<keyword evidence="7" id="KW-1185">Reference proteome</keyword>
<dbReference type="AlphaFoldDB" id="A0A1G9HA25"/>
<evidence type="ECO:0000313" key="6">
    <source>
        <dbReference type="EMBL" id="SDL09816.1"/>
    </source>
</evidence>
<dbReference type="OrthoDB" id="176168at2"/>
<protein>
    <submittedName>
        <fullName evidence="6">Alpha-glucosidase, glycosyl hydrolase family GH31</fullName>
    </submittedName>
</protein>
<dbReference type="CDD" id="cd06595">
    <property type="entry name" value="GH31_u1"/>
    <property type="match status" value="1"/>
</dbReference>
<accession>A0A1G9HA25</accession>
<dbReference type="Pfam" id="PF01055">
    <property type="entry name" value="Glyco_hydro_31_2nd"/>
    <property type="match status" value="1"/>
</dbReference>
<dbReference type="STRING" id="686624.SAMN04488242_0179"/>
<name>A0A1G9HA25_9ACTN</name>
<feature type="domain" description="DUF5110" evidence="4">
    <location>
        <begin position="608"/>
        <end position="669"/>
    </location>
</feature>
<evidence type="ECO:0000313" key="7">
    <source>
        <dbReference type="Proteomes" id="UP000199475"/>
    </source>
</evidence>
<dbReference type="Proteomes" id="UP000199475">
    <property type="component" value="Unassembled WGS sequence"/>
</dbReference>
<evidence type="ECO:0000259" key="5">
    <source>
        <dbReference type="Pfam" id="PF21365"/>
    </source>
</evidence>
<evidence type="ECO:0000259" key="3">
    <source>
        <dbReference type="Pfam" id="PF01055"/>
    </source>
</evidence>
<dbReference type="GO" id="GO:0005975">
    <property type="term" value="P:carbohydrate metabolic process"/>
    <property type="evidence" value="ECO:0007669"/>
    <property type="project" value="InterPro"/>
</dbReference>
<dbReference type="InterPro" id="IPR048395">
    <property type="entry name" value="Glyco_hydro_31_C"/>
</dbReference>